<organism evidence="1">
    <name type="scientific">Panicum hallii</name>
    <dbReference type="NCBI Taxonomy" id="206008"/>
    <lineage>
        <taxon>Eukaryota</taxon>
        <taxon>Viridiplantae</taxon>
        <taxon>Streptophyta</taxon>
        <taxon>Embryophyta</taxon>
        <taxon>Tracheophyta</taxon>
        <taxon>Spermatophyta</taxon>
        <taxon>Magnoliopsida</taxon>
        <taxon>Liliopsida</taxon>
        <taxon>Poales</taxon>
        <taxon>Poaceae</taxon>
        <taxon>PACMAD clade</taxon>
        <taxon>Panicoideae</taxon>
        <taxon>Panicodae</taxon>
        <taxon>Paniceae</taxon>
        <taxon>Panicinae</taxon>
        <taxon>Panicum</taxon>
        <taxon>Panicum sect. Panicum</taxon>
    </lineage>
</organism>
<proteinExistence type="predicted"/>
<dbReference type="AlphaFoldDB" id="A0A2T8IEM6"/>
<dbReference type="Proteomes" id="UP000243499">
    <property type="component" value="Chromosome 6"/>
</dbReference>
<dbReference type="EMBL" id="CM008051">
    <property type="protein sequence ID" value="PVH36125.1"/>
    <property type="molecule type" value="Genomic_DNA"/>
</dbReference>
<sequence>MTKRCTRVLLDLASPLVAAPSHPLAPPGCGTAAQAWLLKPGFLPTSDLLKGHRAAYSNCSSSSVTKNGRGITATTCRMDDGLAVVVIAG</sequence>
<gene>
    <name evidence="1" type="ORF">PAHAL_6G004000</name>
</gene>
<accession>A0A2T8IEM6</accession>
<protein>
    <submittedName>
        <fullName evidence="1">Uncharacterized protein</fullName>
    </submittedName>
</protein>
<evidence type="ECO:0000313" key="1">
    <source>
        <dbReference type="EMBL" id="PVH36125.1"/>
    </source>
</evidence>
<dbReference type="Gramene" id="PVH36125">
    <property type="protein sequence ID" value="PVH36125"/>
    <property type="gene ID" value="PAHAL_6G004000"/>
</dbReference>
<reference evidence="1" key="1">
    <citation type="submission" date="2018-04" db="EMBL/GenBank/DDBJ databases">
        <title>WGS assembly of Panicum hallii.</title>
        <authorList>
            <person name="Lovell J."/>
            <person name="Jenkins J."/>
            <person name="Lowry D."/>
            <person name="Mamidi S."/>
            <person name="Sreedasyam A."/>
            <person name="Weng X."/>
            <person name="Barry K."/>
            <person name="Bonette J."/>
            <person name="Campitelli B."/>
            <person name="Daum C."/>
            <person name="Gordon S."/>
            <person name="Gould B."/>
            <person name="Lipzen A."/>
            <person name="Macqueen A."/>
            <person name="Palacio-Mejia J."/>
            <person name="Plott C."/>
            <person name="Shakirov E."/>
            <person name="Shu S."/>
            <person name="Yoshinaga Y."/>
            <person name="Zane M."/>
            <person name="Rokhsar D."/>
            <person name="Grimwood J."/>
            <person name="Schmutz J."/>
            <person name="Juenger T."/>
        </authorList>
    </citation>
    <scope>NUCLEOTIDE SEQUENCE [LARGE SCALE GENOMIC DNA]</scope>
    <source>
        <strain evidence="1">FIL2</strain>
    </source>
</reference>
<name>A0A2T8IEM6_9POAL</name>